<keyword evidence="5 10" id="KW-0964">Secreted</keyword>
<proteinExistence type="inferred from homology"/>
<comment type="function">
    <text evidence="1 10">Promotes plant cell differentiation, organogenesis and somatic embryogenesis as well as cell proliferation.</text>
</comment>
<dbReference type="InterPro" id="IPR009438">
    <property type="entry name" value="Phytosulfokine"/>
</dbReference>
<dbReference type="GO" id="GO:0030154">
    <property type="term" value="P:cell differentiation"/>
    <property type="evidence" value="ECO:0007669"/>
    <property type="project" value="UniProtKB-UniRule"/>
</dbReference>
<evidence type="ECO:0000256" key="6">
    <source>
        <dbReference type="ARBA" id="ARBA00022641"/>
    </source>
</evidence>
<dbReference type="Pfam" id="PF06404">
    <property type="entry name" value="PSK"/>
    <property type="match status" value="1"/>
</dbReference>
<evidence type="ECO:0000256" key="2">
    <source>
        <dbReference type="ARBA" id="ARBA00004613"/>
    </source>
</evidence>
<evidence type="ECO:0000256" key="4">
    <source>
        <dbReference type="ARBA" id="ARBA00022473"/>
    </source>
</evidence>
<dbReference type="GO" id="GO:0008083">
    <property type="term" value="F:growth factor activity"/>
    <property type="evidence" value="ECO:0007669"/>
    <property type="project" value="UniProtKB-UniRule"/>
</dbReference>
<feature type="signal peptide" evidence="10">
    <location>
        <begin position="1"/>
        <end position="22"/>
    </location>
</feature>
<feature type="chain" id="PRO_5043098210" description="Phytosulfokine" evidence="10">
    <location>
        <begin position="23"/>
        <end position="96"/>
    </location>
</feature>
<keyword evidence="12" id="KW-1185">Reference proteome</keyword>
<comment type="PTM">
    <text evidence="10">PSK-alpha is produced by endopeptidase digestion. PSK-beta is produced from PSK-alpha by exopeptidase digestion.</text>
</comment>
<protein>
    <recommendedName>
        <fullName evidence="10">Phytosulfokine</fullName>
    </recommendedName>
    <component>
        <recommendedName>
            <fullName evidence="10">Phytosulfokine-alpha</fullName>
            <shortName evidence="10">PSK-alpha</shortName>
            <shortName evidence="10">Phytosulfokine-a</shortName>
        </recommendedName>
    </component>
    <component>
        <recommendedName>
            <fullName evidence="10">Phytosulfokine-beta</fullName>
            <shortName evidence="10">PSK-beta</shortName>
            <shortName evidence="10">Phytosulfokine-b</shortName>
        </recommendedName>
    </component>
</protein>
<comment type="subcellular location">
    <subcellularLocation>
        <location evidence="2 10">Secreted</location>
    </subcellularLocation>
</comment>
<evidence type="ECO:0000256" key="3">
    <source>
        <dbReference type="ARBA" id="ARBA00010781"/>
    </source>
</evidence>
<dbReference type="Proteomes" id="UP001140206">
    <property type="component" value="Chromosome 4"/>
</dbReference>
<comment type="similarity">
    <text evidence="3 10">Belongs to the phytosulfokine family.</text>
</comment>
<gene>
    <name evidence="11" type="ORF">LUZ62_076956</name>
</gene>
<sequence length="96" mass="10856">MRYRGSLCLLFIILISFHSVSGARLLIPTEQAGVFGIHKADHVLSKTGGTEGKTEDNPWKLMGMEECKKGDEECEKRRLLSEAHLDYIYTQGHHKP</sequence>
<evidence type="ECO:0000256" key="1">
    <source>
        <dbReference type="ARBA" id="ARBA00003158"/>
    </source>
</evidence>
<dbReference type="PANTHER" id="PTHR33285">
    <property type="entry name" value="PHYTOSULFOKINES 3"/>
    <property type="match status" value="1"/>
</dbReference>
<accession>A0AAV8DGS0</accession>
<evidence type="ECO:0000256" key="9">
    <source>
        <dbReference type="ARBA" id="ARBA00023030"/>
    </source>
</evidence>
<dbReference type="EMBL" id="JAMFTS010000004">
    <property type="protein sequence ID" value="KAJ4766581.1"/>
    <property type="molecule type" value="Genomic_DNA"/>
</dbReference>
<keyword evidence="8 10" id="KW-0221">Differentiation</keyword>
<comment type="PTM">
    <text evidence="10">Sulfation is important for activity and for the binding to a putative membrane receptor.</text>
</comment>
<evidence type="ECO:0000313" key="11">
    <source>
        <dbReference type="EMBL" id="KAJ4766581.1"/>
    </source>
</evidence>
<keyword evidence="9 10" id="KW-0339">Growth factor</keyword>
<dbReference type="GO" id="GO:0008283">
    <property type="term" value="P:cell population proliferation"/>
    <property type="evidence" value="ECO:0007669"/>
    <property type="project" value="UniProtKB-UniRule"/>
</dbReference>
<evidence type="ECO:0000256" key="5">
    <source>
        <dbReference type="ARBA" id="ARBA00022525"/>
    </source>
</evidence>
<evidence type="ECO:0000256" key="7">
    <source>
        <dbReference type="ARBA" id="ARBA00022729"/>
    </source>
</evidence>
<comment type="caution">
    <text evidence="11">The sequence shown here is derived from an EMBL/GenBank/DDBJ whole genome shotgun (WGS) entry which is preliminary data.</text>
</comment>
<keyword evidence="7 10" id="KW-0732">Signal</keyword>
<reference evidence="11" key="1">
    <citation type="submission" date="2022-08" db="EMBL/GenBank/DDBJ databases">
        <authorList>
            <person name="Marques A."/>
        </authorList>
    </citation>
    <scope>NUCLEOTIDE SEQUENCE</scope>
    <source>
        <strain evidence="11">RhyPub2mFocal</strain>
        <tissue evidence="11">Leaves</tissue>
    </source>
</reference>
<evidence type="ECO:0000256" key="10">
    <source>
        <dbReference type="RuleBase" id="RU368031"/>
    </source>
</evidence>
<organism evidence="11 12">
    <name type="scientific">Rhynchospora pubera</name>
    <dbReference type="NCBI Taxonomy" id="906938"/>
    <lineage>
        <taxon>Eukaryota</taxon>
        <taxon>Viridiplantae</taxon>
        <taxon>Streptophyta</taxon>
        <taxon>Embryophyta</taxon>
        <taxon>Tracheophyta</taxon>
        <taxon>Spermatophyta</taxon>
        <taxon>Magnoliopsida</taxon>
        <taxon>Liliopsida</taxon>
        <taxon>Poales</taxon>
        <taxon>Cyperaceae</taxon>
        <taxon>Cyperoideae</taxon>
        <taxon>Rhynchosporeae</taxon>
        <taxon>Rhynchospora</taxon>
    </lineage>
</organism>
<evidence type="ECO:0000256" key="8">
    <source>
        <dbReference type="ARBA" id="ARBA00022782"/>
    </source>
</evidence>
<evidence type="ECO:0000313" key="12">
    <source>
        <dbReference type="Proteomes" id="UP001140206"/>
    </source>
</evidence>
<dbReference type="PANTHER" id="PTHR33285:SF33">
    <property type="entry name" value="PHYTOSULFOKINE"/>
    <property type="match status" value="1"/>
</dbReference>
<name>A0AAV8DGS0_9POAL</name>
<dbReference type="GO" id="GO:0005576">
    <property type="term" value="C:extracellular region"/>
    <property type="evidence" value="ECO:0007669"/>
    <property type="project" value="UniProtKB-SubCell"/>
</dbReference>
<keyword evidence="6 10" id="KW-0765">Sulfation</keyword>
<dbReference type="AlphaFoldDB" id="A0AAV8DGS0"/>
<keyword evidence="4 10" id="KW-0217">Developmental protein</keyword>